<dbReference type="InterPro" id="IPR017945">
    <property type="entry name" value="DHBP_synth_RibB-like_a/b_dom"/>
</dbReference>
<feature type="domain" description="Acylphosphatase-like" evidence="2">
    <location>
        <begin position="12"/>
        <end position="98"/>
    </location>
</feature>
<dbReference type="AlphaFoldDB" id="A0A6I6GVK2"/>
<dbReference type="InterPro" id="IPR051060">
    <property type="entry name" value="Carbamoyltrans_HypF-like"/>
</dbReference>
<dbReference type="GO" id="GO:0008270">
    <property type="term" value="F:zinc ion binding"/>
    <property type="evidence" value="ECO:0007669"/>
    <property type="project" value="InterPro"/>
</dbReference>
<comment type="catalytic activity">
    <reaction evidence="1">
        <text>an acyl phosphate + H2O = a carboxylate + phosphate + H(+)</text>
        <dbReference type="Rhea" id="RHEA:14965"/>
        <dbReference type="ChEBI" id="CHEBI:15377"/>
        <dbReference type="ChEBI" id="CHEBI:15378"/>
        <dbReference type="ChEBI" id="CHEBI:29067"/>
        <dbReference type="ChEBI" id="CHEBI:43474"/>
        <dbReference type="ChEBI" id="CHEBI:59918"/>
        <dbReference type="EC" id="3.6.1.7"/>
    </reaction>
</comment>
<dbReference type="GO" id="GO:0016743">
    <property type="term" value="F:carboxyl- or carbamoyltransferase activity"/>
    <property type="evidence" value="ECO:0007669"/>
    <property type="project" value="TreeGrafter"/>
</dbReference>
<feature type="active site" evidence="1">
    <location>
        <position position="45"/>
    </location>
</feature>
<keyword evidence="4" id="KW-1185">Reference proteome</keyword>
<dbReference type="EC" id="3.6.1.7" evidence="1"/>
<evidence type="ECO:0000259" key="2">
    <source>
        <dbReference type="PROSITE" id="PS51160"/>
    </source>
</evidence>
<organism evidence="3 4">
    <name type="scientific">Phnomibacter ginsenosidimutans</name>
    <dbReference type="NCBI Taxonomy" id="2676868"/>
    <lineage>
        <taxon>Bacteria</taxon>
        <taxon>Pseudomonadati</taxon>
        <taxon>Bacteroidota</taxon>
        <taxon>Chitinophagia</taxon>
        <taxon>Chitinophagales</taxon>
        <taxon>Chitinophagaceae</taxon>
        <taxon>Phnomibacter</taxon>
    </lineage>
</organism>
<dbReference type="Pfam" id="PF07503">
    <property type="entry name" value="zf-HYPF"/>
    <property type="match status" value="2"/>
</dbReference>
<dbReference type="Pfam" id="PF00708">
    <property type="entry name" value="Acylphosphatase"/>
    <property type="match status" value="1"/>
</dbReference>
<reference evidence="3 4" key="1">
    <citation type="submission" date="2019-11" db="EMBL/GenBank/DDBJ databases">
        <authorList>
            <person name="Im W.T."/>
        </authorList>
    </citation>
    <scope>NUCLEOTIDE SEQUENCE [LARGE SCALE GENOMIC DNA]</scope>
    <source>
        <strain evidence="3 4">SB-02</strain>
    </source>
</reference>
<protein>
    <recommendedName>
        <fullName evidence="1">acylphosphatase</fullName>
        <ecNumber evidence="1">3.6.1.7</ecNumber>
    </recommendedName>
</protein>
<sequence length="274" mass="29815">MASATQIQAVDTWHMHLSGLVQGVGFRPLVYQLATAAGLQGAVCNDADGLHIWVNASAQAAAHFLQAILAAAPPRSVVTHSALVKAEPQTFNGFTIVLADTPKAPRLWIPPDFALCDDCRRELHEAGNRREHYPFITCTTCGPRYSIIQQLPFERAFTTMEPFTLCDSCAAEYNNVDDRRFFAQTTSCPSCGVQMTLALPDGSVITDTAAVLEQLLTTLQAGKILAIKGIGGFLLLTDAGNATAIDRLRNRKKDQPNHWQSCIHHCPCWSSKPA</sequence>
<dbReference type="GO" id="GO:0051604">
    <property type="term" value="P:protein maturation"/>
    <property type="evidence" value="ECO:0007669"/>
    <property type="project" value="TreeGrafter"/>
</dbReference>
<gene>
    <name evidence="3" type="ORF">GLV81_00230</name>
</gene>
<proteinExistence type="predicted"/>
<feature type="active site" evidence="1">
    <location>
        <position position="27"/>
    </location>
</feature>
<dbReference type="KEGG" id="fls:GLV81_00230"/>
<name>A0A6I6GVK2_9BACT</name>
<dbReference type="PROSITE" id="PS51160">
    <property type="entry name" value="ACYLPHOSPHATASE_3"/>
    <property type="match status" value="1"/>
</dbReference>
<keyword evidence="1" id="KW-0378">Hydrolase</keyword>
<dbReference type="Proteomes" id="UP000426027">
    <property type="component" value="Chromosome"/>
</dbReference>
<evidence type="ECO:0000313" key="4">
    <source>
        <dbReference type="Proteomes" id="UP000426027"/>
    </source>
</evidence>
<evidence type="ECO:0000256" key="1">
    <source>
        <dbReference type="PROSITE-ProRule" id="PRU00520"/>
    </source>
</evidence>
<dbReference type="EMBL" id="CP046566">
    <property type="protein sequence ID" value="QGW26741.1"/>
    <property type="molecule type" value="Genomic_DNA"/>
</dbReference>
<dbReference type="InterPro" id="IPR036046">
    <property type="entry name" value="Acylphosphatase-like_dom_sf"/>
</dbReference>
<dbReference type="SUPFAM" id="SSF54975">
    <property type="entry name" value="Acylphosphatase/BLUF domain-like"/>
    <property type="match status" value="1"/>
</dbReference>
<dbReference type="InterPro" id="IPR011125">
    <property type="entry name" value="Znf_HypF"/>
</dbReference>
<dbReference type="InterPro" id="IPR006070">
    <property type="entry name" value="Sua5-like_dom"/>
</dbReference>
<evidence type="ECO:0000313" key="3">
    <source>
        <dbReference type="EMBL" id="QGW26741.1"/>
    </source>
</evidence>
<dbReference type="InterPro" id="IPR001792">
    <property type="entry name" value="Acylphosphatase-like_dom"/>
</dbReference>
<dbReference type="Gene3D" id="3.90.870.50">
    <property type="match status" value="1"/>
</dbReference>
<dbReference type="PANTHER" id="PTHR42959:SF1">
    <property type="entry name" value="CARBAMOYLTRANSFERASE HYPF"/>
    <property type="match status" value="1"/>
</dbReference>
<dbReference type="PANTHER" id="PTHR42959">
    <property type="entry name" value="CARBAMOYLTRANSFERASE"/>
    <property type="match status" value="1"/>
</dbReference>
<dbReference type="GO" id="GO:0003998">
    <property type="term" value="F:acylphosphatase activity"/>
    <property type="evidence" value="ECO:0007669"/>
    <property type="project" value="UniProtKB-EC"/>
</dbReference>
<dbReference type="PROSITE" id="PS00150">
    <property type="entry name" value="ACYLPHOSPHATASE_1"/>
    <property type="match status" value="1"/>
</dbReference>
<accession>A0A6I6GVK2</accession>
<dbReference type="SUPFAM" id="SSF55821">
    <property type="entry name" value="YrdC/RibB"/>
    <property type="match status" value="1"/>
</dbReference>
<dbReference type="InterPro" id="IPR017968">
    <property type="entry name" value="Acylphosphatase_CS"/>
</dbReference>
<dbReference type="GO" id="GO:0003725">
    <property type="term" value="F:double-stranded RNA binding"/>
    <property type="evidence" value="ECO:0007669"/>
    <property type="project" value="InterPro"/>
</dbReference>
<dbReference type="Pfam" id="PF01300">
    <property type="entry name" value="Sua5_yciO_yrdC"/>
    <property type="match status" value="1"/>
</dbReference>